<keyword evidence="2" id="KW-0238">DNA-binding</keyword>
<evidence type="ECO:0000256" key="2">
    <source>
        <dbReference type="ARBA" id="ARBA00023125"/>
    </source>
</evidence>
<keyword evidence="3" id="KW-0804">Transcription</keyword>
<evidence type="ECO:0000256" key="1">
    <source>
        <dbReference type="ARBA" id="ARBA00023015"/>
    </source>
</evidence>
<dbReference type="PROSITE" id="PS00463">
    <property type="entry name" value="ZN2_CY6_FUNGAL_1"/>
    <property type="match status" value="1"/>
</dbReference>
<dbReference type="InterPro" id="IPR052783">
    <property type="entry name" value="Metabolic/Drug-Res_Regulator"/>
</dbReference>
<proteinExistence type="predicted"/>
<keyword evidence="7" id="KW-1185">Reference proteome</keyword>
<protein>
    <recommendedName>
        <fullName evidence="5">Zn(2)-C6 fungal-type domain-containing protein</fullName>
    </recommendedName>
</protein>
<accession>A0A319DXM0</accession>
<dbReference type="CDD" id="cd00067">
    <property type="entry name" value="GAL4"/>
    <property type="match status" value="1"/>
</dbReference>
<dbReference type="SUPFAM" id="SSF57701">
    <property type="entry name" value="Zn2/Cys6 DNA-binding domain"/>
    <property type="match status" value="1"/>
</dbReference>
<dbReference type="OrthoDB" id="2534600at2759"/>
<dbReference type="PANTHER" id="PTHR47655:SF2">
    <property type="entry name" value="QUINIC ACID UTILIZATION ACTIVATOR"/>
    <property type="match status" value="1"/>
</dbReference>
<dbReference type="GO" id="GO:0003677">
    <property type="term" value="F:DNA binding"/>
    <property type="evidence" value="ECO:0007669"/>
    <property type="project" value="UniProtKB-KW"/>
</dbReference>
<name>A0A319DXM0_ASPSB</name>
<reference evidence="6 7" key="1">
    <citation type="submission" date="2018-02" db="EMBL/GenBank/DDBJ databases">
        <title>The genomes of Aspergillus section Nigri reveals drivers in fungal speciation.</title>
        <authorList>
            <consortium name="DOE Joint Genome Institute"/>
            <person name="Vesth T.C."/>
            <person name="Nybo J."/>
            <person name="Theobald S."/>
            <person name="Brandl J."/>
            <person name="Frisvad J.C."/>
            <person name="Nielsen K.F."/>
            <person name="Lyhne E.K."/>
            <person name="Kogle M.E."/>
            <person name="Kuo A."/>
            <person name="Riley R."/>
            <person name="Clum A."/>
            <person name="Nolan M."/>
            <person name="Lipzen A."/>
            <person name="Salamov A."/>
            <person name="Henrissat B."/>
            <person name="Wiebenga A."/>
            <person name="De vries R.P."/>
            <person name="Grigoriev I.V."/>
            <person name="Mortensen U.H."/>
            <person name="Andersen M.R."/>
            <person name="Baker S.E."/>
        </authorList>
    </citation>
    <scope>NUCLEOTIDE SEQUENCE [LARGE SCALE GENOMIC DNA]</scope>
    <source>
        <strain evidence="6 7">CBS 121057</strain>
    </source>
</reference>
<sequence length="52" mass="5783">RVARACDQCRHRKSRCDSEQPACTPCRSAGRSCSYRTGGQHRGLQAGYVRSL</sequence>
<dbReference type="PANTHER" id="PTHR47655">
    <property type="entry name" value="QUINIC ACID UTILIZATION ACTIVATOR"/>
    <property type="match status" value="1"/>
</dbReference>
<dbReference type="EMBL" id="KZ826432">
    <property type="protein sequence ID" value="PYI00865.1"/>
    <property type="molecule type" value="Genomic_DNA"/>
</dbReference>
<dbReference type="AlphaFoldDB" id="A0A319DXM0"/>
<dbReference type="GO" id="GO:0045944">
    <property type="term" value="P:positive regulation of transcription by RNA polymerase II"/>
    <property type="evidence" value="ECO:0007669"/>
    <property type="project" value="TreeGrafter"/>
</dbReference>
<dbReference type="VEuPathDB" id="FungiDB:BO78DRAFT_274631"/>
<feature type="domain" description="Zn(2)-C6 fungal-type" evidence="5">
    <location>
        <begin position="5"/>
        <end position="35"/>
    </location>
</feature>
<dbReference type="Proteomes" id="UP000248423">
    <property type="component" value="Unassembled WGS sequence"/>
</dbReference>
<dbReference type="PROSITE" id="PS50048">
    <property type="entry name" value="ZN2_CY6_FUNGAL_2"/>
    <property type="match status" value="1"/>
</dbReference>
<dbReference type="Pfam" id="PF00172">
    <property type="entry name" value="Zn_clus"/>
    <property type="match status" value="1"/>
</dbReference>
<dbReference type="SMART" id="SM00066">
    <property type="entry name" value="GAL4"/>
    <property type="match status" value="1"/>
</dbReference>
<evidence type="ECO:0000256" key="4">
    <source>
        <dbReference type="ARBA" id="ARBA00023242"/>
    </source>
</evidence>
<dbReference type="GO" id="GO:0008270">
    <property type="term" value="F:zinc ion binding"/>
    <property type="evidence" value="ECO:0007669"/>
    <property type="project" value="InterPro"/>
</dbReference>
<dbReference type="GO" id="GO:0000981">
    <property type="term" value="F:DNA-binding transcription factor activity, RNA polymerase II-specific"/>
    <property type="evidence" value="ECO:0007669"/>
    <property type="project" value="InterPro"/>
</dbReference>
<keyword evidence="1" id="KW-0805">Transcription regulation</keyword>
<evidence type="ECO:0000259" key="5">
    <source>
        <dbReference type="PROSITE" id="PS50048"/>
    </source>
</evidence>
<evidence type="ECO:0000313" key="7">
    <source>
        <dbReference type="Proteomes" id="UP000248423"/>
    </source>
</evidence>
<keyword evidence="4" id="KW-0539">Nucleus</keyword>
<feature type="non-terminal residue" evidence="6">
    <location>
        <position position="1"/>
    </location>
</feature>
<evidence type="ECO:0000313" key="6">
    <source>
        <dbReference type="EMBL" id="PYI00865.1"/>
    </source>
</evidence>
<dbReference type="InterPro" id="IPR001138">
    <property type="entry name" value="Zn2Cys6_DnaBD"/>
</dbReference>
<dbReference type="InterPro" id="IPR036864">
    <property type="entry name" value="Zn2-C6_fun-type_DNA-bd_sf"/>
</dbReference>
<evidence type="ECO:0000256" key="3">
    <source>
        <dbReference type="ARBA" id="ARBA00023163"/>
    </source>
</evidence>
<organism evidence="6 7">
    <name type="scientific">Aspergillus sclerotiicarbonarius (strain CBS 121057 / IBT 28362)</name>
    <dbReference type="NCBI Taxonomy" id="1448318"/>
    <lineage>
        <taxon>Eukaryota</taxon>
        <taxon>Fungi</taxon>
        <taxon>Dikarya</taxon>
        <taxon>Ascomycota</taxon>
        <taxon>Pezizomycotina</taxon>
        <taxon>Eurotiomycetes</taxon>
        <taxon>Eurotiomycetidae</taxon>
        <taxon>Eurotiales</taxon>
        <taxon>Aspergillaceae</taxon>
        <taxon>Aspergillus</taxon>
        <taxon>Aspergillus subgen. Circumdati</taxon>
    </lineage>
</organism>
<dbReference type="STRING" id="1448318.A0A319DXM0"/>
<dbReference type="Gene3D" id="4.10.240.10">
    <property type="entry name" value="Zn(2)-C6 fungal-type DNA-binding domain"/>
    <property type="match status" value="1"/>
</dbReference>
<feature type="non-terminal residue" evidence="6">
    <location>
        <position position="52"/>
    </location>
</feature>
<gene>
    <name evidence="6" type="ORF">BO78DRAFT_274631</name>
</gene>